<reference evidence="14" key="1">
    <citation type="submission" date="2021-09" db="EMBL/GenBank/DDBJ databases">
        <title>First case of bloodstream infection caused by Mixta hanseatica sp. nov., a member of the Erwiniaceae family.</title>
        <authorList>
            <person name="Both A."/>
            <person name="Huang J."/>
            <person name="Wenzel P."/>
            <person name="Aepfelbacher M."/>
            <person name="Rohde H."/>
            <person name="Christner M."/>
            <person name="Hentschke M."/>
        </authorList>
    </citation>
    <scope>NUCLEOTIDE SEQUENCE</scope>
    <source>
        <strain evidence="14">X22927</strain>
    </source>
</reference>
<accession>A0ABY4RBK6</accession>
<keyword evidence="15" id="KW-1185">Reference proteome</keyword>
<evidence type="ECO:0000256" key="9">
    <source>
        <dbReference type="ARBA" id="ARBA00023224"/>
    </source>
</evidence>
<keyword evidence="2" id="KW-1003">Cell membrane</keyword>
<evidence type="ECO:0000313" key="15">
    <source>
        <dbReference type="Proteomes" id="UP001056635"/>
    </source>
</evidence>
<feature type="transmembrane region" description="Helical" evidence="12">
    <location>
        <begin position="188"/>
        <end position="207"/>
    </location>
</feature>
<proteinExistence type="inferred from homology"/>
<comment type="subcellular location">
    <subcellularLocation>
        <location evidence="1">Cell inner membrane</location>
        <topology evidence="1">Multi-pass membrane protein</topology>
    </subcellularLocation>
</comment>
<dbReference type="PANTHER" id="PTHR43531:SF14">
    <property type="entry name" value="METHYL-ACCEPTING CHEMOTAXIS PROTEIN I-RELATED"/>
    <property type="match status" value="1"/>
</dbReference>
<dbReference type="PROSITE" id="PS50111">
    <property type="entry name" value="CHEMOTAXIS_TRANSDUC_2"/>
    <property type="match status" value="1"/>
</dbReference>
<comment type="similarity">
    <text evidence="10">Belongs to the methyl-accepting chemotaxis (MCP) protein family.</text>
</comment>
<keyword evidence="5" id="KW-0997">Cell inner membrane</keyword>
<dbReference type="SUPFAM" id="SSF58104">
    <property type="entry name" value="Methyl-accepting chemotaxis protein (MCP) signaling domain"/>
    <property type="match status" value="1"/>
</dbReference>
<dbReference type="CDD" id="cd11386">
    <property type="entry name" value="MCP_signal"/>
    <property type="match status" value="1"/>
</dbReference>
<keyword evidence="9 11" id="KW-0807">Transducer</keyword>
<dbReference type="Gene3D" id="1.10.287.950">
    <property type="entry name" value="Methyl-accepting chemotaxis protein"/>
    <property type="match status" value="1"/>
</dbReference>
<evidence type="ECO:0000256" key="7">
    <source>
        <dbReference type="ARBA" id="ARBA00022989"/>
    </source>
</evidence>
<dbReference type="Pfam" id="PF00015">
    <property type="entry name" value="MCPsignal"/>
    <property type="match status" value="1"/>
</dbReference>
<evidence type="ECO:0000256" key="11">
    <source>
        <dbReference type="PROSITE-ProRule" id="PRU00284"/>
    </source>
</evidence>
<keyword evidence="7 12" id="KW-1133">Transmembrane helix</keyword>
<evidence type="ECO:0000256" key="12">
    <source>
        <dbReference type="SAM" id="Phobius"/>
    </source>
</evidence>
<evidence type="ECO:0000256" key="3">
    <source>
        <dbReference type="ARBA" id="ARBA00022481"/>
    </source>
</evidence>
<evidence type="ECO:0000259" key="13">
    <source>
        <dbReference type="PROSITE" id="PS50111"/>
    </source>
</evidence>
<keyword evidence="4" id="KW-0145">Chemotaxis</keyword>
<keyword evidence="3" id="KW-0488">Methylation</keyword>
<dbReference type="RefSeq" id="WP_277614713.1">
    <property type="nucleotide sequence ID" value="NZ_CP082904.1"/>
</dbReference>
<evidence type="ECO:0000256" key="8">
    <source>
        <dbReference type="ARBA" id="ARBA00023136"/>
    </source>
</evidence>
<evidence type="ECO:0000256" key="5">
    <source>
        <dbReference type="ARBA" id="ARBA00022519"/>
    </source>
</evidence>
<name>A0ABY4RBK6_9GAMM</name>
<dbReference type="PRINTS" id="PR00260">
    <property type="entry name" value="CHEMTRNSDUCR"/>
</dbReference>
<dbReference type="InterPro" id="IPR004089">
    <property type="entry name" value="MCPsignal_dom"/>
</dbReference>
<feature type="domain" description="Methyl-accepting transducer" evidence="13">
    <location>
        <begin position="266"/>
        <end position="495"/>
    </location>
</feature>
<dbReference type="PANTHER" id="PTHR43531">
    <property type="entry name" value="PROTEIN ICFG"/>
    <property type="match status" value="1"/>
</dbReference>
<dbReference type="Proteomes" id="UP001056635">
    <property type="component" value="Chromosome"/>
</dbReference>
<sequence length="553" mass="60160">MLNNLKIVTGINIAIYSLILMLLGIVGFGYYSASTSSQQFSQFMQVSENASVLDDADNAINSLLEKIYALTLTTSKGEKATTQQLSEARRSLALAQERLKRFYAQPYQQDAIAIVDKIKQQADTLMGMLVSRLENINQADNAVREMNKISAARILFENEIKQYSARFDALIDTIELEAKANNSRFNTLAISAGIIALALAVCMRLWLKRALFRRLDETVKTFQSMSTGKLDEAIPTGAANEIGLMFIELEKLRQWVTMTVSAIRSGVSRINASAQEIVSGNNNLSSRTEEQASSLQQTAASMEELKITVRQNADNAHTARQLAESASGSARNGGEVMVSLNTIMSRIIESSRQIGDINSVIDSIANQTNILALNAAVEAARAGEQGRGFAVVAGEVRHLAKRSADAAKEIRSLINTCVADMHSGSQEVDQAGTAMQQIIQSVSQVTDIMAEIASASDEQSAGINQIAQAVNELDLVTQQNAEMVEQAATAAISMEGHAEQLGNLVAHIRLKEEVEETVIEHPPLLSPVRLLPETKHKGGELDHIKPVGEWESF</sequence>
<keyword evidence="6 12" id="KW-0812">Transmembrane</keyword>
<evidence type="ECO:0000313" key="14">
    <source>
        <dbReference type="EMBL" id="UQY44176.1"/>
    </source>
</evidence>
<dbReference type="InterPro" id="IPR051310">
    <property type="entry name" value="MCP_chemotaxis"/>
</dbReference>
<protein>
    <submittedName>
        <fullName evidence="14">Tar ligand binding domain-containing protein</fullName>
    </submittedName>
</protein>
<evidence type="ECO:0000256" key="10">
    <source>
        <dbReference type="ARBA" id="ARBA00029447"/>
    </source>
</evidence>
<evidence type="ECO:0000256" key="1">
    <source>
        <dbReference type="ARBA" id="ARBA00004429"/>
    </source>
</evidence>
<evidence type="ECO:0000256" key="2">
    <source>
        <dbReference type="ARBA" id="ARBA00022475"/>
    </source>
</evidence>
<dbReference type="Pfam" id="PF02203">
    <property type="entry name" value="TarH"/>
    <property type="match status" value="1"/>
</dbReference>
<gene>
    <name evidence="14" type="ORF">K6958_00210</name>
</gene>
<evidence type="ECO:0000256" key="6">
    <source>
        <dbReference type="ARBA" id="ARBA00022692"/>
    </source>
</evidence>
<feature type="transmembrane region" description="Helical" evidence="12">
    <location>
        <begin position="7"/>
        <end position="31"/>
    </location>
</feature>
<dbReference type="InterPro" id="IPR004090">
    <property type="entry name" value="Chemotax_Me-accpt_rcpt"/>
</dbReference>
<dbReference type="SMART" id="SM00283">
    <property type="entry name" value="MA"/>
    <property type="match status" value="1"/>
</dbReference>
<dbReference type="EMBL" id="CP082904">
    <property type="protein sequence ID" value="UQY44176.1"/>
    <property type="molecule type" value="Genomic_DNA"/>
</dbReference>
<organism evidence="14 15">
    <name type="scientific">Mixta hanseatica</name>
    <dbReference type="NCBI Taxonomy" id="2872648"/>
    <lineage>
        <taxon>Bacteria</taxon>
        <taxon>Pseudomonadati</taxon>
        <taxon>Pseudomonadota</taxon>
        <taxon>Gammaproteobacteria</taxon>
        <taxon>Enterobacterales</taxon>
        <taxon>Erwiniaceae</taxon>
        <taxon>Mixta</taxon>
    </lineage>
</organism>
<keyword evidence="8 12" id="KW-0472">Membrane</keyword>
<evidence type="ECO:0000256" key="4">
    <source>
        <dbReference type="ARBA" id="ARBA00022500"/>
    </source>
</evidence>
<dbReference type="InterPro" id="IPR003122">
    <property type="entry name" value="Tar_rcpt_lig-bd"/>
</dbReference>